<evidence type="ECO:0000313" key="2">
    <source>
        <dbReference type="Proteomes" id="UP001362999"/>
    </source>
</evidence>
<dbReference type="Proteomes" id="UP001362999">
    <property type="component" value="Unassembled WGS sequence"/>
</dbReference>
<comment type="caution">
    <text evidence="1">The sequence shown here is derived from an EMBL/GenBank/DDBJ whole genome shotgun (WGS) entry which is preliminary data.</text>
</comment>
<name>A0AAW0DMJ1_9AGAR</name>
<accession>A0AAW0DMJ1</accession>
<reference evidence="1 2" key="1">
    <citation type="journal article" date="2024" name="J Genomics">
        <title>Draft genome sequencing and assembly of Favolaschia claudopus CIRM-BRFM 2984 isolated from oak limbs.</title>
        <authorList>
            <person name="Navarro D."/>
            <person name="Drula E."/>
            <person name="Chaduli D."/>
            <person name="Cazenave R."/>
            <person name="Ahrendt S."/>
            <person name="Wang J."/>
            <person name="Lipzen A."/>
            <person name="Daum C."/>
            <person name="Barry K."/>
            <person name="Grigoriev I.V."/>
            <person name="Favel A."/>
            <person name="Rosso M.N."/>
            <person name="Martin F."/>
        </authorList>
    </citation>
    <scope>NUCLEOTIDE SEQUENCE [LARGE SCALE GENOMIC DNA]</scope>
    <source>
        <strain evidence="1 2">CIRM-BRFM 2984</strain>
    </source>
</reference>
<dbReference type="AlphaFoldDB" id="A0AAW0DMJ1"/>
<sequence>MFAPVTLVQMQSHTVTFLTLTSVCAASRLNRHSTDSIFDVRSAGLPIDLQHALPGPSAQSVVCHGLLSPVPV</sequence>
<proteinExistence type="predicted"/>
<organism evidence="1 2">
    <name type="scientific">Favolaschia claudopus</name>
    <dbReference type="NCBI Taxonomy" id="2862362"/>
    <lineage>
        <taxon>Eukaryota</taxon>
        <taxon>Fungi</taxon>
        <taxon>Dikarya</taxon>
        <taxon>Basidiomycota</taxon>
        <taxon>Agaricomycotina</taxon>
        <taxon>Agaricomycetes</taxon>
        <taxon>Agaricomycetidae</taxon>
        <taxon>Agaricales</taxon>
        <taxon>Marasmiineae</taxon>
        <taxon>Mycenaceae</taxon>
        <taxon>Favolaschia</taxon>
    </lineage>
</organism>
<evidence type="ECO:0008006" key="3">
    <source>
        <dbReference type="Google" id="ProtNLM"/>
    </source>
</evidence>
<gene>
    <name evidence="1" type="ORF">R3P38DRAFT_3255589</name>
</gene>
<evidence type="ECO:0000313" key="1">
    <source>
        <dbReference type="EMBL" id="KAK7052418.1"/>
    </source>
</evidence>
<keyword evidence="2" id="KW-1185">Reference proteome</keyword>
<dbReference type="EMBL" id="JAWWNJ010000007">
    <property type="protein sequence ID" value="KAK7052418.1"/>
    <property type="molecule type" value="Genomic_DNA"/>
</dbReference>
<protein>
    <recommendedName>
        <fullName evidence="3">Secreted protein</fullName>
    </recommendedName>
</protein>